<feature type="signal peptide" evidence="2">
    <location>
        <begin position="1"/>
        <end position="24"/>
    </location>
</feature>
<feature type="domain" description="Solute-binding protein family 3/N-terminal" evidence="3">
    <location>
        <begin position="48"/>
        <end position="271"/>
    </location>
</feature>
<evidence type="ECO:0000256" key="2">
    <source>
        <dbReference type="SAM" id="SignalP"/>
    </source>
</evidence>
<accession>A0A562SZF4</accession>
<evidence type="ECO:0000259" key="4">
    <source>
        <dbReference type="Pfam" id="PF06580"/>
    </source>
</evidence>
<dbReference type="GO" id="GO:0000155">
    <property type="term" value="F:phosphorelay sensor kinase activity"/>
    <property type="evidence" value="ECO:0007669"/>
    <property type="project" value="InterPro"/>
</dbReference>
<dbReference type="EMBL" id="VLLG01000004">
    <property type="protein sequence ID" value="TWI86384.1"/>
    <property type="molecule type" value="Genomic_DNA"/>
</dbReference>
<keyword evidence="1" id="KW-0812">Transmembrane</keyword>
<feature type="transmembrane region" description="Helical" evidence="1">
    <location>
        <begin position="320"/>
        <end position="340"/>
    </location>
</feature>
<evidence type="ECO:0000259" key="3">
    <source>
        <dbReference type="Pfam" id="PF00497"/>
    </source>
</evidence>
<feature type="domain" description="Signal transduction histidine kinase internal region" evidence="4">
    <location>
        <begin position="376"/>
        <end position="454"/>
    </location>
</feature>
<keyword evidence="1" id="KW-1133">Transmembrane helix</keyword>
<dbReference type="Proteomes" id="UP000316778">
    <property type="component" value="Unassembled WGS sequence"/>
</dbReference>
<dbReference type="Gene3D" id="3.30.565.10">
    <property type="entry name" value="Histidine kinase-like ATPase, C-terminal domain"/>
    <property type="match status" value="1"/>
</dbReference>
<organism evidence="5 6">
    <name type="scientific">Chitinophaga japonensis</name>
    <name type="common">Flexibacter japonensis</name>
    <dbReference type="NCBI Taxonomy" id="104662"/>
    <lineage>
        <taxon>Bacteria</taxon>
        <taxon>Pseudomonadati</taxon>
        <taxon>Bacteroidota</taxon>
        <taxon>Chitinophagia</taxon>
        <taxon>Chitinophagales</taxon>
        <taxon>Chitinophagaceae</taxon>
        <taxon>Chitinophaga</taxon>
    </lineage>
</organism>
<comment type="caution">
    <text evidence="5">The sequence shown here is derived from an EMBL/GenBank/DDBJ whole genome shotgun (WGS) entry which is preliminary data.</text>
</comment>
<dbReference type="Pfam" id="PF00497">
    <property type="entry name" value="SBP_bac_3"/>
    <property type="match status" value="1"/>
</dbReference>
<keyword evidence="2" id="KW-0732">Signal</keyword>
<evidence type="ECO:0000256" key="1">
    <source>
        <dbReference type="SAM" id="Phobius"/>
    </source>
</evidence>
<gene>
    <name evidence="5" type="ORF">LX66_3641</name>
</gene>
<evidence type="ECO:0000313" key="6">
    <source>
        <dbReference type="Proteomes" id="UP000316778"/>
    </source>
</evidence>
<dbReference type="OrthoDB" id="607947at2"/>
<proteinExistence type="predicted"/>
<dbReference type="InterPro" id="IPR001638">
    <property type="entry name" value="Solute-binding_3/MltF_N"/>
</dbReference>
<dbReference type="PANTHER" id="PTHR34220">
    <property type="entry name" value="SENSOR HISTIDINE KINASE YPDA"/>
    <property type="match status" value="1"/>
</dbReference>
<dbReference type="SUPFAM" id="SSF53850">
    <property type="entry name" value="Periplasmic binding protein-like II"/>
    <property type="match status" value="1"/>
</dbReference>
<dbReference type="InterPro" id="IPR050640">
    <property type="entry name" value="Bact_2-comp_sensor_kinase"/>
</dbReference>
<evidence type="ECO:0000313" key="5">
    <source>
        <dbReference type="EMBL" id="TWI86384.1"/>
    </source>
</evidence>
<keyword evidence="1" id="KW-0472">Membrane</keyword>
<dbReference type="RefSeq" id="WP_145716155.1">
    <property type="nucleotide sequence ID" value="NZ_BAAAFY010000005.1"/>
</dbReference>
<feature type="chain" id="PRO_5021910624" evidence="2">
    <location>
        <begin position="25"/>
        <end position="593"/>
    </location>
</feature>
<dbReference type="GO" id="GO:0016020">
    <property type="term" value="C:membrane"/>
    <property type="evidence" value="ECO:0007669"/>
    <property type="project" value="InterPro"/>
</dbReference>
<dbReference type="InterPro" id="IPR036890">
    <property type="entry name" value="HATPase_C_sf"/>
</dbReference>
<protein>
    <submittedName>
        <fullName evidence="5">Extracellular solute-binding protein (Family 3)</fullName>
    </submittedName>
</protein>
<dbReference type="AlphaFoldDB" id="A0A562SZF4"/>
<dbReference type="Pfam" id="PF06580">
    <property type="entry name" value="His_kinase"/>
    <property type="match status" value="1"/>
</dbReference>
<sequence>MVRFKQYFFLFTLLLSIGALEVAAQQADSWEQVQQNKRGTVTALWYDIDPFIFKDKNGALQGVEYELMHAFTRWLKEKYGYEVAISWKNASSFENIYEQVKQAKASGLFGWSFFSITPERQAEVRFTPPYMPDMNVLVTNDALPLYNNKDAFADTLSSLQGYTMRHTAMEADIDALIRGRQVPVSREYDDYEILRKISENPNGFGYVPLTVYVVSLQKGIKVKRQHLFATEREGLAGIFPKNSDWQPVVNQYFQSFECKRVVAKLLSKYLGSETGEIIMEGVGTSPDEQRSAELELLAKEREIISQRLVDTLLAAEHDKMLRNISILAVIVVVVITVLVYNRYRIKTRLSDLLIQKNTLIRKQNRDIERINRKLHMRVLQAQVNPHFVFNSLNDLQYFINKGDKEASLAYVSRFSRFIRELLSQANDPEITLAQEEQFMKLYLELEKIRFTGRFDYVLETAPDLPAGLSGLPPLILYHYVENALYHGILNSEGKGEIRIFFQYQSPYLVCTITDNGCGREKTKALYDKRGQNDTTPYSKLLQERIDMLNDEVSDRIAVHVEDLVTPDGKRAGTRVTIRILVSSRKQNPVVLDY</sequence>
<dbReference type="PANTHER" id="PTHR34220:SF7">
    <property type="entry name" value="SENSOR HISTIDINE KINASE YPDA"/>
    <property type="match status" value="1"/>
</dbReference>
<name>A0A562SZF4_CHIJA</name>
<dbReference type="InterPro" id="IPR010559">
    <property type="entry name" value="Sig_transdc_His_kin_internal"/>
</dbReference>
<dbReference type="SUPFAM" id="SSF55874">
    <property type="entry name" value="ATPase domain of HSP90 chaperone/DNA topoisomerase II/histidine kinase"/>
    <property type="match status" value="1"/>
</dbReference>
<dbReference type="Gene3D" id="3.40.190.10">
    <property type="entry name" value="Periplasmic binding protein-like II"/>
    <property type="match status" value="1"/>
</dbReference>
<reference evidence="5 6" key="1">
    <citation type="journal article" date="2013" name="Stand. Genomic Sci.">
        <title>Genomic Encyclopedia of Type Strains, Phase I: The one thousand microbial genomes (KMG-I) project.</title>
        <authorList>
            <person name="Kyrpides N.C."/>
            <person name="Woyke T."/>
            <person name="Eisen J.A."/>
            <person name="Garrity G."/>
            <person name="Lilburn T.G."/>
            <person name="Beck B.J."/>
            <person name="Whitman W.B."/>
            <person name="Hugenholtz P."/>
            <person name="Klenk H.P."/>
        </authorList>
    </citation>
    <scope>NUCLEOTIDE SEQUENCE [LARGE SCALE GENOMIC DNA]</scope>
    <source>
        <strain evidence="5 6">DSM 13484</strain>
    </source>
</reference>
<keyword evidence="6" id="KW-1185">Reference proteome</keyword>